<keyword evidence="1" id="KW-0732">Signal</keyword>
<dbReference type="EMBL" id="VLKO01000004">
    <property type="protein sequence ID" value="TWI00523.1"/>
    <property type="molecule type" value="Genomic_DNA"/>
</dbReference>
<accession>A0ABY3FKJ8</accession>
<protein>
    <submittedName>
        <fullName evidence="3">Alkaline phosphatase D</fullName>
    </submittedName>
</protein>
<dbReference type="PROSITE" id="PS51257">
    <property type="entry name" value="PROKAR_LIPOPROTEIN"/>
    <property type="match status" value="1"/>
</dbReference>
<evidence type="ECO:0000313" key="3">
    <source>
        <dbReference type="EMBL" id="TWI00523.1"/>
    </source>
</evidence>
<dbReference type="RefSeq" id="WP_144890843.1">
    <property type="nucleotide sequence ID" value="NZ_VLKO01000004.1"/>
</dbReference>
<name>A0ABY3FKJ8_9FLAO</name>
<comment type="caution">
    <text evidence="3">The sequence shown here is derived from an EMBL/GenBank/DDBJ whole genome shotgun (WGS) entry which is preliminary data.</text>
</comment>
<dbReference type="Pfam" id="PF09423">
    <property type="entry name" value="PhoD"/>
    <property type="match status" value="1"/>
</dbReference>
<dbReference type="InterPro" id="IPR029052">
    <property type="entry name" value="Metallo-depent_PP-like"/>
</dbReference>
<reference evidence="3 4" key="1">
    <citation type="journal article" date="2015" name="Stand. Genomic Sci.">
        <title>Genomic Encyclopedia of Bacterial and Archaeal Type Strains, Phase III: the genomes of soil and plant-associated and newly described type strains.</title>
        <authorList>
            <person name="Whitman W.B."/>
            <person name="Woyke T."/>
            <person name="Klenk H.P."/>
            <person name="Zhou Y."/>
            <person name="Lilburn T.G."/>
            <person name="Beck B.J."/>
            <person name="De Vos P."/>
            <person name="Vandamme P."/>
            <person name="Eisen J.A."/>
            <person name="Garrity G."/>
            <person name="Hugenholtz P."/>
            <person name="Kyrpides N.C."/>
        </authorList>
    </citation>
    <scope>NUCLEOTIDE SEQUENCE [LARGE SCALE GENOMIC DNA]</scope>
    <source>
        <strain evidence="3 4">CGMCC 1.6847</strain>
    </source>
</reference>
<dbReference type="InterPro" id="IPR038607">
    <property type="entry name" value="PhoD-like_sf"/>
</dbReference>
<keyword evidence="4" id="KW-1185">Reference proteome</keyword>
<sequence>MKKFVCIFSFLGLLSCNSQLPSIASQPLKTNENTSYTIAFGSCNNQKIKNELWPEINKNNPSVWIWGGDNVYSDTNDMEFLKSNYTIQKQDLEYLKFIEGKIILGTWDDHDYGANDAGEEYAHKKESQQLFLDFLDTPKDAPERSREGVYSSKTIEVDGNKIKIIVLDTRYFRIALTKDPNSKKRFKPNKFGEGTILGQAQWEWLSKELYNSDAQFHVIVSSIQFLSNKHGFETWGNFPHEVEKLEQLLVSSKAKGAFIISGDRHIATFSSKNVAGLSYPLVDFTASGLTHTYTAFSGEENPYVQGEVVKEINFGLLKFDFANHKVQMEIRGKENKVLQSYTQTYSEN</sequence>
<proteinExistence type="predicted"/>
<evidence type="ECO:0000313" key="4">
    <source>
        <dbReference type="Proteomes" id="UP000317519"/>
    </source>
</evidence>
<feature type="chain" id="PRO_5045621327" evidence="1">
    <location>
        <begin position="25"/>
        <end position="348"/>
    </location>
</feature>
<feature type="signal peptide" evidence="1">
    <location>
        <begin position="1"/>
        <end position="24"/>
    </location>
</feature>
<dbReference type="PANTHER" id="PTHR33987">
    <property type="entry name" value="CALCINEURIN-LIKE METALLO-PHOSPHOESTERASE SUPERFAMILY PROTEIN"/>
    <property type="match status" value="1"/>
</dbReference>
<dbReference type="InterPro" id="IPR018946">
    <property type="entry name" value="PhoD-like_MPP"/>
</dbReference>
<dbReference type="SUPFAM" id="SSF56300">
    <property type="entry name" value="Metallo-dependent phosphatases"/>
    <property type="match status" value="1"/>
</dbReference>
<gene>
    <name evidence="3" type="ORF">IQ05_01175</name>
</gene>
<dbReference type="Proteomes" id="UP000317519">
    <property type="component" value="Unassembled WGS sequence"/>
</dbReference>
<evidence type="ECO:0000259" key="2">
    <source>
        <dbReference type="Pfam" id="PF09423"/>
    </source>
</evidence>
<dbReference type="Gene3D" id="3.60.21.70">
    <property type="entry name" value="PhoD-like phosphatase"/>
    <property type="match status" value="1"/>
</dbReference>
<feature type="domain" description="PhoD-like phosphatase metallophosphatase" evidence="2">
    <location>
        <begin position="82"/>
        <end position="271"/>
    </location>
</feature>
<evidence type="ECO:0000256" key="1">
    <source>
        <dbReference type="SAM" id="SignalP"/>
    </source>
</evidence>
<dbReference type="CDD" id="cd07389">
    <property type="entry name" value="MPP_PhoD"/>
    <property type="match status" value="1"/>
</dbReference>
<dbReference type="PANTHER" id="PTHR33987:SF1">
    <property type="entry name" value="CALCINEURIN-LIKE METALLO-PHOSPHOESTERASE SUPERFAMILY PROTEIN"/>
    <property type="match status" value="1"/>
</dbReference>
<organism evidence="3 4">
    <name type="scientific">Flavobacterium tiangeerense</name>
    <dbReference type="NCBI Taxonomy" id="459471"/>
    <lineage>
        <taxon>Bacteria</taxon>
        <taxon>Pseudomonadati</taxon>
        <taxon>Bacteroidota</taxon>
        <taxon>Flavobacteriia</taxon>
        <taxon>Flavobacteriales</taxon>
        <taxon>Flavobacteriaceae</taxon>
        <taxon>Flavobacterium</taxon>
    </lineage>
</organism>